<keyword evidence="5" id="KW-0325">Glycoprotein</keyword>
<dbReference type="Proteomes" id="UP000503462">
    <property type="component" value="Chromosome 2"/>
</dbReference>
<sequence length="442" mass="45716">MFLTRMSLRQDALEFINWFIFEVILNAIASVDTSRASATANSIKMAAFRFILPALAIAAGVSAQSSSCSISSTTTIQNSGDGRALASCTTFSGSIAIATGTTDTIDLSGIQEITGSLTADSARMLPGLVSTDMTTIGSSFTLSNLSVLSTLTFPSLSSVQTIDWNGLPALQGLTFTKGVQMASSLSVQNTQLGSLSGINLAQVDTVVIANNGYLNDINMQLGNVTNNLRLQANGGKVVATFPNLIWANNLDINNVTTFSVPSLAAVNKTLNLQSDYFTSFSAANLTSIGQDLIIKDCSQLNNLSFPLLTTVTAALTVANNSKLTQISGFPQLNFVGGALDFTGNFSSATLPSIKTVRGTFNVQSQQNIDSTCSTFQSLAGINNVIQGPYTCNGTVANPTTEGGSSGTSSSSSSKSSTAAASAMQLPAITGLLGVVAAVFGLL</sequence>
<dbReference type="GO" id="GO:0031505">
    <property type="term" value="P:fungal-type cell wall organization"/>
    <property type="evidence" value="ECO:0007669"/>
    <property type="project" value="TreeGrafter"/>
</dbReference>
<dbReference type="GO" id="GO:0009986">
    <property type="term" value="C:cell surface"/>
    <property type="evidence" value="ECO:0007669"/>
    <property type="project" value="TreeGrafter"/>
</dbReference>
<dbReference type="PANTHER" id="PTHR31018:SF3">
    <property type="entry name" value="RECEPTOR PROTEIN-TYROSINE KINASE"/>
    <property type="match status" value="1"/>
</dbReference>
<keyword evidence="7" id="KW-1185">Reference proteome</keyword>
<dbReference type="InterPro" id="IPR051648">
    <property type="entry name" value="CWI-Assembly_Regulator"/>
</dbReference>
<name>A0A6H0XQU6_9PEZI</name>
<evidence type="ECO:0000256" key="2">
    <source>
        <dbReference type="ARBA" id="ARBA00022512"/>
    </source>
</evidence>
<keyword evidence="2" id="KW-0134">Cell wall</keyword>
<evidence type="ECO:0000313" key="7">
    <source>
        <dbReference type="Proteomes" id="UP000503462"/>
    </source>
</evidence>
<reference evidence="6 7" key="1">
    <citation type="journal article" date="2016" name="Sci. Rep.">
        <title>Peltaster fructicola genome reveals evolution from an invasive phytopathogen to an ectophytic parasite.</title>
        <authorList>
            <person name="Xu C."/>
            <person name="Chen H."/>
            <person name="Gleason M.L."/>
            <person name="Xu J.R."/>
            <person name="Liu H."/>
            <person name="Zhang R."/>
            <person name="Sun G."/>
        </authorList>
    </citation>
    <scope>NUCLEOTIDE SEQUENCE [LARGE SCALE GENOMIC DNA]</scope>
    <source>
        <strain evidence="6 7">LNHT1506</strain>
    </source>
</reference>
<evidence type="ECO:0000256" key="1">
    <source>
        <dbReference type="ARBA" id="ARBA00004191"/>
    </source>
</evidence>
<dbReference type="PANTHER" id="PTHR31018">
    <property type="entry name" value="SPORULATION-SPECIFIC PROTEIN-RELATED"/>
    <property type="match status" value="1"/>
</dbReference>
<evidence type="ECO:0000256" key="3">
    <source>
        <dbReference type="ARBA" id="ARBA00022525"/>
    </source>
</evidence>
<dbReference type="InterPro" id="IPR036941">
    <property type="entry name" value="Rcpt_L-dom_sf"/>
</dbReference>
<dbReference type="AlphaFoldDB" id="A0A6H0XQU6"/>
<evidence type="ECO:0008006" key="8">
    <source>
        <dbReference type="Google" id="ProtNLM"/>
    </source>
</evidence>
<dbReference type="OrthoDB" id="536881at2759"/>
<dbReference type="GO" id="GO:0005886">
    <property type="term" value="C:plasma membrane"/>
    <property type="evidence" value="ECO:0007669"/>
    <property type="project" value="TreeGrafter"/>
</dbReference>
<protein>
    <recommendedName>
        <fullName evidence="8">Receptor L-domain domain-containing protein</fullName>
    </recommendedName>
</protein>
<gene>
    <name evidence="6" type="ORF">AMS68_002538</name>
</gene>
<evidence type="ECO:0000256" key="4">
    <source>
        <dbReference type="ARBA" id="ARBA00022729"/>
    </source>
</evidence>
<dbReference type="Gene3D" id="3.80.20.20">
    <property type="entry name" value="Receptor L-domain"/>
    <property type="match status" value="1"/>
</dbReference>
<keyword evidence="3" id="KW-0964">Secreted</keyword>
<dbReference type="SUPFAM" id="SSF52058">
    <property type="entry name" value="L domain-like"/>
    <property type="match status" value="2"/>
</dbReference>
<organism evidence="6 7">
    <name type="scientific">Peltaster fructicola</name>
    <dbReference type="NCBI Taxonomy" id="286661"/>
    <lineage>
        <taxon>Eukaryota</taxon>
        <taxon>Fungi</taxon>
        <taxon>Dikarya</taxon>
        <taxon>Ascomycota</taxon>
        <taxon>Pezizomycotina</taxon>
        <taxon>Dothideomycetes</taxon>
        <taxon>Dothideomycetes incertae sedis</taxon>
        <taxon>Peltaster</taxon>
    </lineage>
</organism>
<dbReference type="GO" id="GO:0009277">
    <property type="term" value="C:fungal-type cell wall"/>
    <property type="evidence" value="ECO:0007669"/>
    <property type="project" value="TreeGrafter"/>
</dbReference>
<keyword evidence="4" id="KW-0732">Signal</keyword>
<proteinExistence type="predicted"/>
<evidence type="ECO:0000256" key="5">
    <source>
        <dbReference type="ARBA" id="ARBA00023180"/>
    </source>
</evidence>
<dbReference type="Pfam" id="PF12454">
    <property type="entry name" value="Ecm33"/>
    <property type="match status" value="1"/>
</dbReference>
<dbReference type="EMBL" id="CP051140">
    <property type="protein sequence ID" value="QIW97020.1"/>
    <property type="molecule type" value="Genomic_DNA"/>
</dbReference>
<comment type="subcellular location">
    <subcellularLocation>
        <location evidence="1">Secreted</location>
        <location evidence="1">Cell wall</location>
    </subcellularLocation>
</comment>
<evidence type="ECO:0000313" key="6">
    <source>
        <dbReference type="EMBL" id="QIW97020.1"/>
    </source>
</evidence>
<accession>A0A6H0XQU6</accession>